<dbReference type="Pfam" id="PF02465">
    <property type="entry name" value="FliD_N"/>
    <property type="match status" value="1"/>
</dbReference>
<evidence type="ECO:0000313" key="8">
    <source>
        <dbReference type="EMBL" id="GAA2356713.1"/>
    </source>
</evidence>
<gene>
    <name evidence="8" type="primary">fliD</name>
    <name evidence="8" type="ORF">GCM10010170_049670</name>
</gene>
<evidence type="ECO:0000256" key="2">
    <source>
        <dbReference type="ARBA" id="ARBA00011255"/>
    </source>
</evidence>
<evidence type="ECO:0000256" key="1">
    <source>
        <dbReference type="ARBA" id="ARBA00009764"/>
    </source>
</evidence>
<evidence type="ECO:0000259" key="7">
    <source>
        <dbReference type="Pfam" id="PF07195"/>
    </source>
</evidence>
<dbReference type="PANTHER" id="PTHR30288:SF0">
    <property type="entry name" value="FLAGELLAR HOOK-ASSOCIATED PROTEIN 2"/>
    <property type="match status" value="1"/>
</dbReference>
<organism evidence="8 9">
    <name type="scientific">Dactylosporangium salmoneum</name>
    <dbReference type="NCBI Taxonomy" id="53361"/>
    <lineage>
        <taxon>Bacteria</taxon>
        <taxon>Bacillati</taxon>
        <taxon>Actinomycetota</taxon>
        <taxon>Actinomycetes</taxon>
        <taxon>Micromonosporales</taxon>
        <taxon>Micromonosporaceae</taxon>
        <taxon>Dactylosporangium</taxon>
    </lineage>
</organism>
<keyword evidence="3" id="KW-0175">Coiled coil</keyword>
<name>A0ABP5TNP2_9ACTN</name>
<protein>
    <recommendedName>
        <fullName evidence="5">Flagellar hook-associated protein 2</fullName>
        <shortName evidence="5">HAP2</shortName>
    </recommendedName>
    <alternativeName>
        <fullName evidence="5">Flagellar cap protein</fullName>
    </alternativeName>
</protein>
<keyword evidence="4 5" id="KW-0975">Bacterial flagellum</keyword>
<keyword evidence="8" id="KW-0966">Cell projection</keyword>
<evidence type="ECO:0000256" key="5">
    <source>
        <dbReference type="RuleBase" id="RU362066"/>
    </source>
</evidence>
<dbReference type="Pfam" id="PF07195">
    <property type="entry name" value="FliD_C"/>
    <property type="match status" value="1"/>
</dbReference>
<reference evidence="9" key="1">
    <citation type="journal article" date="2019" name="Int. J. Syst. Evol. Microbiol.">
        <title>The Global Catalogue of Microorganisms (GCM) 10K type strain sequencing project: providing services to taxonomists for standard genome sequencing and annotation.</title>
        <authorList>
            <consortium name="The Broad Institute Genomics Platform"/>
            <consortium name="The Broad Institute Genome Sequencing Center for Infectious Disease"/>
            <person name="Wu L."/>
            <person name="Ma J."/>
        </authorList>
    </citation>
    <scope>NUCLEOTIDE SEQUENCE [LARGE SCALE GENOMIC DNA]</scope>
    <source>
        <strain evidence="9">JCM 3272</strain>
    </source>
</reference>
<comment type="function">
    <text evidence="5">Required for morphogenesis and for the elongation of the flagellar filament by facilitating polymerization of the flagellin monomers at the tip of growing filament. Forms a capping structure, which prevents flagellin subunits (transported through the central channel of the flagellum) from leaking out without polymerization at the distal end.</text>
</comment>
<accession>A0ABP5TNP2</accession>
<feature type="domain" description="Flagellar hook-associated protein 2 N-terminal" evidence="6">
    <location>
        <begin position="11"/>
        <end position="107"/>
    </location>
</feature>
<feature type="domain" description="Flagellar hook-associated protein 2 C-terminal" evidence="7">
    <location>
        <begin position="209"/>
        <end position="438"/>
    </location>
</feature>
<keyword evidence="9" id="KW-1185">Reference proteome</keyword>
<sequence>MVGGSVDGLVSGMQTSSVIASLMQVEAAPQTALKAKVSTQQKVVSSYQTINTKMGALLTAAKALADPLAFKGAMATSSSDAVLATTSTTGGNMAGSVTFKVNKLAAAESHIFTGGHVSATSDNITSADQLTITLPDGTVKPLDISADHSLKGIVDAINNASDIGVKASAIQLKPGEYTLQLTSKTTGEASSFTVGGIDGLGADVISTTGSDAQLTLGDADPPITVTSSTNTFTGLMDGLTITAKKVQSASDAPVTVGVTADTDGIAGKVQAMIDAANAALTEIGNQTKNASGDVPGGVLAGNSSMQLLATQIIQTVSGGAGDLGSLKSVGIELTRDGRLSFDKAKFTDALNSDPVKTQSYFVATGTNAGNGLADKMVAMATKATQSNTGTLAQLITSGNSMIKDLNNNISDWDVRLAARQETLQKQFTAMETALGSLKNQSSWLAGQLSSLG</sequence>
<comment type="subcellular location">
    <subcellularLocation>
        <location evidence="5">Secreted</location>
    </subcellularLocation>
    <subcellularLocation>
        <location evidence="5">Bacterial flagellum</location>
    </subcellularLocation>
</comment>
<dbReference type="InterPro" id="IPR010809">
    <property type="entry name" value="FliD_C"/>
</dbReference>
<evidence type="ECO:0000256" key="3">
    <source>
        <dbReference type="ARBA" id="ARBA00023054"/>
    </source>
</evidence>
<evidence type="ECO:0000256" key="4">
    <source>
        <dbReference type="ARBA" id="ARBA00023143"/>
    </source>
</evidence>
<proteinExistence type="inferred from homology"/>
<comment type="subunit">
    <text evidence="2 5">Homopentamer.</text>
</comment>
<dbReference type="Proteomes" id="UP001501444">
    <property type="component" value="Unassembled WGS sequence"/>
</dbReference>
<dbReference type="EMBL" id="BAAARV010000039">
    <property type="protein sequence ID" value="GAA2356713.1"/>
    <property type="molecule type" value="Genomic_DNA"/>
</dbReference>
<evidence type="ECO:0000259" key="6">
    <source>
        <dbReference type="Pfam" id="PF02465"/>
    </source>
</evidence>
<evidence type="ECO:0000313" key="9">
    <source>
        <dbReference type="Proteomes" id="UP001501444"/>
    </source>
</evidence>
<dbReference type="InterPro" id="IPR040026">
    <property type="entry name" value="FliD"/>
</dbReference>
<dbReference type="InterPro" id="IPR003481">
    <property type="entry name" value="FliD_N"/>
</dbReference>
<dbReference type="RefSeq" id="WP_344614889.1">
    <property type="nucleotide sequence ID" value="NZ_BAAARV010000039.1"/>
</dbReference>
<dbReference type="PANTHER" id="PTHR30288">
    <property type="entry name" value="FLAGELLAR CAP/ASSEMBLY PROTEIN FLID"/>
    <property type="match status" value="1"/>
</dbReference>
<comment type="similarity">
    <text evidence="1 5">Belongs to the FliD family.</text>
</comment>
<keyword evidence="8" id="KW-0969">Cilium</keyword>
<comment type="caution">
    <text evidence="8">The sequence shown here is derived from an EMBL/GenBank/DDBJ whole genome shotgun (WGS) entry which is preliminary data.</text>
</comment>
<keyword evidence="5" id="KW-0964">Secreted</keyword>
<keyword evidence="8" id="KW-0282">Flagellum</keyword>